<sequence>MLNLAKQWGWTGNDTETHLGKLLKQIIDESDPKLPFGYIKLDEVYLQIT</sequence>
<accession>A0ABY9CVV9</accession>
<evidence type="ECO:0000313" key="2">
    <source>
        <dbReference type="Proteomes" id="UP001227230"/>
    </source>
</evidence>
<proteinExistence type="predicted"/>
<dbReference type="EMBL" id="CP126658">
    <property type="protein sequence ID" value="WJZ98634.1"/>
    <property type="molecule type" value="Genomic_DNA"/>
</dbReference>
<name>A0ABY9CVV9_VITVI</name>
<organism evidence="1 2">
    <name type="scientific">Vitis vinifera</name>
    <name type="common">Grape</name>
    <dbReference type="NCBI Taxonomy" id="29760"/>
    <lineage>
        <taxon>Eukaryota</taxon>
        <taxon>Viridiplantae</taxon>
        <taxon>Streptophyta</taxon>
        <taxon>Embryophyta</taxon>
        <taxon>Tracheophyta</taxon>
        <taxon>Spermatophyta</taxon>
        <taxon>Magnoliopsida</taxon>
        <taxon>eudicotyledons</taxon>
        <taxon>Gunneridae</taxon>
        <taxon>Pentapetalae</taxon>
        <taxon>rosids</taxon>
        <taxon>Vitales</taxon>
        <taxon>Vitaceae</taxon>
        <taxon>Viteae</taxon>
        <taxon>Vitis</taxon>
    </lineage>
</organism>
<reference evidence="1 2" key="1">
    <citation type="journal article" date="2023" name="Hortic Res">
        <title>The complete reference genome for grapevine (Vitis vinifera L.) genetics and breeding.</title>
        <authorList>
            <person name="Shi X."/>
            <person name="Cao S."/>
            <person name="Wang X."/>
            <person name="Huang S."/>
            <person name="Wang Y."/>
            <person name="Liu Z."/>
            <person name="Liu W."/>
            <person name="Leng X."/>
            <person name="Peng Y."/>
            <person name="Wang N."/>
            <person name="Wang Y."/>
            <person name="Ma Z."/>
            <person name="Xu X."/>
            <person name="Zhang F."/>
            <person name="Xue H."/>
            <person name="Zhong H."/>
            <person name="Wang Y."/>
            <person name="Zhang K."/>
            <person name="Velt A."/>
            <person name="Avia K."/>
            <person name="Holtgrawe D."/>
            <person name="Grimplet J."/>
            <person name="Matus J.T."/>
            <person name="Ware D."/>
            <person name="Wu X."/>
            <person name="Wang H."/>
            <person name="Liu C."/>
            <person name="Fang Y."/>
            <person name="Rustenholz C."/>
            <person name="Cheng Z."/>
            <person name="Xiao H."/>
            <person name="Zhou Y."/>
        </authorList>
    </citation>
    <scope>NUCLEOTIDE SEQUENCE [LARGE SCALE GENOMIC DNA]</scope>
    <source>
        <strain evidence="2">cv. Pinot noir / PN40024</strain>
        <tissue evidence="1">Leaf</tissue>
    </source>
</reference>
<dbReference type="Proteomes" id="UP001227230">
    <property type="component" value="Chromosome 11"/>
</dbReference>
<protein>
    <submittedName>
        <fullName evidence="1">Uncharacterized protein</fullName>
    </submittedName>
</protein>
<evidence type="ECO:0000313" key="1">
    <source>
        <dbReference type="EMBL" id="WJZ98634.1"/>
    </source>
</evidence>
<keyword evidence="2" id="KW-1185">Reference proteome</keyword>
<gene>
    <name evidence="1" type="ORF">VitviT2T_017145</name>
</gene>